<dbReference type="Proteomes" id="UP000199046">
    <property type="component" value="Unassembled WGS sequence"/>
</dbReference>
<reference evidence="3" key="1">
    <citation type="submission" date="2016-10" db="EMBL/GenBank/DDBJ databases">
        <authorList>
            <person name="Varghese N."/>
            <person name="Submissions S."/>
        </authorList>
    </citation>
    <scope>NUCLEOTIDE SEQUENCE [LARGE SCALE GENOMIC DNA]</scope>
    <source>
        <strain evidence="3">DSM 23439</strain>
    </source>
</reference>
<dbReference type="InterPro" id="IPR010642">
    <property type="entry name" value="Invasion_prot_B"/>
</dbReference>
<sequence length="180" mass="19659">MLLRRMSISGIFALVATLFSVYMVPVAHAQSQVQPQNAPDADIKQFRDWEVRCPKGSGNNTRCTMTQLVNKPGSDRPVMRVVVAYPPQSSDPVMVFLLPLGVRLAPGMQLQVDNGEEIPFPYQVCMDDACRADLPLQGQLLSQLRGGSKATVSLFDPNGQRLDTNISLLGFTDASRAIAP</sequence>
<protein>
    <submittedName>
        <fullName evidence="2">Invasion protein IalB, involved in pathogenesis</fullName>
    </submittedName>
</protein>
<name>A0A1I1GD58_9GAMM</name>
<accession>A0A1I1GD58</accession>
<evidence type="ECO:0000313" key="2">
    <source>
        <dbReference type="EMBL" id="SFC09405.1"/>
    </source>
</evidence>
<gene>
    <name evidence="2" type="ORF">SAMN05421848_0515</name>
</gene>
<feature type="signal peptide" evidence="1">
    <location>
        <begin position="1"/>
        <end position="29"/>
    </location>
</feature>
<feature type="chain" id="PRO_5011698437" evidence="1">
    <location>
        <begin position="30"/>
        <end position="180"/>
    </location>
</feature>
<dbReference type="OrthoDB" id="7057139at2"/>
<evidence type="ECO:0000313" key="3">
    <source>
        <dbReference type="Proteomes" id="UP000199046"/>
    </source>
</evidence>
<organism evidence="2 3">
    <name type="scientific">Kushneria avicenniae</name>
    <dbReference type="NCBI Taxonomy" id="402385"/>
    <lineage>
        <taxon>Bacteria</taxon>
        <taxon>Pseudomonadati</taxon>
        <taxon>Pseudomonadota</taxon>
        <taxon>Gammaproteobacteria</taxon>
        <taxon>Oceanospirillales</taxon>
        <taxon>Halomonadaceae</taxon>
        <taxon>Kushneria</taxon>
    </lineage>
</organism>
<dbReference type="EMBL" id="FOLY01000001">
    <property type="protein sequence ID" value="SFC09405.1"/>
    <property type="molecule type" value="Genomic_DNA"/>
</dbReference>
<dbReference type="Gene3D" id="2.60.40.1880">
    <property type="entry name" value="Invasion associated locus B (IalB) protein"/>
    <property type="match status" value="1"/>
</dbReference>
<dbReference type="AlphaFoldDB" id="A0A1I1GD58"/>
<proteinExistence type="predicted"/>
<evidence type="ECO:0000256" key="1">
    <source>
        <dbReference type="SAM" id="SignalP"/>
    </source>
</evidence>
<dbReference type="Pfam" id="PF06776">
    <property type="entry name" value="IalB"/>
    <property type="match status" value="1"/>
</dbReference>
<keyword evidence="3" id="KW-1185">Reference proteome</keyword>
<dbReference type="RefSeq" id="WP_090130473.1">
    <property type="nucleotide sequence ID" value="NZ_FOLY01000001.1"/>
</dbReference>
<keyword evidence="1" id="KW-0732">Signal</keyword>
<dbReference type="STRING" id="402385.SAMN05421848_0515"/>
<dbReference type="InterPro" id="IPR038696">
    <property type="entry name" value="IalB_sf"/>
</dbReference>